<sequence length="582" mass="65507">MADKLTRIAIVNHDKCKPKKCRQECKKCCPVVRMGKLCIEVVSQSKIAWISETLCIGCGICIKKCPFGALSIVNLPSNLEKETTHRYCANAFKLHRLPIPRPGEVLGLVGTNGIGKSTALKILAGKQKPNLGKYDDPPDWQEILTYFRGSELQNYFTKILEDDLKAIIKPQYVDQIPKAAKGTVGSILDRKDETKSQAVVCQQLGVKNSFSLMFDEPSSYLDVKQRLKAAITIRSLINPDRYIIVVEHDLSVLDYLSDFICCLYGVPSAYGVVTMPFSVREGINIFLDGYVPTENLRFRDSSLVFKVAETANEEEVKKMCMYKYPGMKKKMGEFELAIVAGEFTDSEIMVMLGENGKFSLFCDIRKFVLFIHIFQVNFLYVVLPGTGKTTFIRMLAGRLKPDEGGTIVILSLFTLFHIVNFEDLGRFQCLIYLYYFAGEVPVLNVSYKPQKISPKSTGSVRQLLHEKIRDAYTHPQFVTDVMKPLQIENIIDQEVQTLSGGELQRVALALCLGKPADVYLIDEPSAYLDSEQRLMAARVVKRFILHAKKTAFVVEHDFIMATYLADRVIVFDGVPSKNTLAN</sequence>
<dbReference type="PROSITE" id="PS00211">
    <property type="entry name" value="ABC_TRANSPORTER_1"/>
    <property type="match status" value="1"/>
</dbReference>
<feature type="domain" description="4Fe-4S ferredoxin-type" evidence="4">
    <location>
        <begin position="46"/>
        <end position="75"/>
    </location>
</feature>
<dbReference type="AlphaFoldDB" id="A0A6A1QG56"/>
<evidence type="ECO:0000313" key="5">
    <source>
        <dbReference type="EMBL" id="KAB0405519.1"/>
    </source>
</evidence>
<evidence type="ECO:0008006" key="7">
    <source>
        <dbReference type="Google" id="ProtNLM"/>
    </source>
</evidence>
<gene>
    <name evidence="5" type="ORF">E2I00_002672</name>
</gene>
<dbReference type="InterPro" id="IPR007209">
    <property type="entry name" value="RNaseL-inhib-like_metal-bd_dom"/>
</dbReference>
<dbReference type="OrthoDB" id="6593433at2759"/>
<feature type="non-terminal residue" evidence="5">
    <location>
        <position position="582"/>
    </location>
</feature>
<dbReference type="Pfam" id="PF04068">
    <property type="entry name" value="Fer4_RLI"/>
    <property type="match status" value="1"/>
</dbReference>
<accession>A0A6A1QG56</accession>
<dbReference type="PROSITE" id="PS00198">
    <property type="entry name" value="4FE4S_FER_1"/>
    <property type="match status" value="1"/>
</dbReference>
<organism evidence="5 6">
    <name type="scientific">Balaenoptera physalus</name>
    <name type="common">Fin whale</name>
    <name type="synonym">Balaena physalus</name>
    <dbReference type="NCBI Taxonomy" id="9770"/>
    <lineage>
        <taxon>Eukaryota</taxon>
        <taxon>Metazoa</taxon>
        <taxon>Chordata</taxon>
        <taxon>Craniata</taxon>
        <taxon>Vertebrata</taxon>
        <taxon>Euteleostomi</taxon>
        <taxon>Mammalia</taxon>
        <taxon>Eutheria</taxon>
        <taxon>Laurasiatheria</taxon>
        <taxon>Artiodactyla</taxon>
        <taxon>Whippomorpha</taxon>
        <taxon>Cetacea</taxon>
        <taxon>Mysticeti</taxon>
        <taxon>Balaenopteridae</taxon>
        <taxon>Balaenoptera</taxon>
    </lineage>
</organism>
<keyword evidence="6" id="KW-1185">Reference proteome</keyword>
<evidence type="ECO:0000313" key="6">
    <source>
        <dbReference type="Proteomes" id="UP000437017"/>
    </source>
</evidence>
<dbReference type="PROSITE" id="PS51379">
    <property type="entry name" value="4FE4S_FER_2"/>
    <property type="match status" value="1"/>
</dbReference>
<comment type="caution">
    <text evidence="5">The sequence shown here is derived from an EMBL/GenBank/DDBJ whole genome shotgun (WGS) entry which is preliminary data.</text>
</comment>
<dbReference type="PRINTS" id="PR01868">
    <property type="entry name" value="ABCEFAMILY"/>
</dbReference>
<dbReference type="PROSITE" id="PS50893">
    <property type="entry name" value="ABC_TRANSPORTER_2"/>
    <property type="match status" value="2"/>
</dbReference>
<dbReference type="InterPro" id="IPR003593">
    <property type="entry name" value="AAA+_ATPase"/>
</dbReference>
<name>A0A6A1QG56_BALPH</name>
<evidence type="ECO:0000259" key="4">
    <source>
        <dbReference type="PROSITE" id="PS51379"/>
    </source>
</evidence>
<dbReference type="GO" id="GO:0016887">
    <property type="term" value="F:ATP hydrolysis activity"/>
    <property type="evidence" value="ECO:0007669"/>
    <property type="project" value="InterPro"/>
</dbReference>
<dbReference type="GO" id="GO:0005524">
    <property type="term" value="F:ATP binding"/>
    <property type="evidence" value="ECO:0007669"/>
    <property type="project" value="UniProtKB-KW"/>
</dbReference>
<dbReference type="SUPFAM" id="SSF54862">
    <property type="entry name" value="4Fe-4S ferredoxins"/>
    <property type="match status" value="1"/>
</dbReference>
<dbReference type="SUPFAM" id="SSF52540">
    <property type="entry name" value="P-loop containing nucleoside triphosphate hydrolases"/>
    <property type="match status" value="2"/>
</dbReference>
<dbReference type="Pfam" id="PF00037">
    <property type="entry name" value="Fer4"/>
    <property type="match status" value="1"/>
</dbReference>
<dbReference type="InterPro" id="IPR027417">
    <property type="entry name" value="P-loop_NTPase"/>
</dbReference>
<evidence type="ECO:0000256" key="1">
    <source>
        <dbReference type="ARBA" id="ARBA00022741"/>
    </source>
</evidence>
<dbReference type="SMART" id="SM00382">
    <property type="entry name" value="AAA"/>
    <property type="match status" value="2"/>
</dbReference>
<proteinExistence type="predicted"/>
<keyword evidence="1" id="KW-0547">Nucleotide-binding</keyword>
<dbReference type="InterPro" id="IPR017871">
    <property type="entry name" value="ABC_transporter-like_CS"/>
</dbReference>
<evidence type="ECO:0000259" key="3">
    <source>
        <dbReference type="PROSITE" id="PS50893"/>
    </source>
</evidence>
<dbReference type="PANTHER" id="PTHR19248">
    <property type="entry name" value="ATP-BINDING TRANSPORT PROTEIN-RELATED"/>
    <property type="match status" value="1"/>
</dbReference>
<feature type="domain" description="ABC transporter" evidence="3">
    <location>
        <begin position="79"/>
        <end position="289"/>
    </location>
</feature>
<dbReference type="Gene3D" id="3.40.50.300">
    <property type="entry name" value="P-loop containing nucleotide triphosphate hydrolases"/>
    <property type="match status" value="3"/>
</dbReference>
<dbReference type="Pfam" id="PF00005">
    <property type="entry name" value="ABC_tran"/>
    <property type="match status" value="2"/>
</dbReference>
<protein>
    <recommendedName>
        <fullName evidence="7">ATP-binding cassette sub-family E member 1</fullName>
    </recommendedName>
</protein>
<dbReference type="Proteomes" id="UP000437017">
    <property type="component" value="Unassembled WGS sequence"/>
</dbReference>
<reference evidence="5 6" key="1">
    <citation type="journal article" date="2019" name="PLoS ONE">
        <title>Genomic analyses reveal an absence of contemporary introgressive admixture between fin whales and blue whales, despite known hybrids.</title>
        <authorList>
            <person name="Westbury M.V."/>
            <person name="Petersen B."/>
            <person name="Lorenzen E.D."/>
        </authorList>
    </citation>
    <scope>NUCLEOTIDE SEQUENCE [LARGE SCALE GENOMIC DNA]</scope>
    <source>
        <strain evidence="5">FinWhale-01</strain>
    </source>
</reference>
<dbReference type="InterPro" id="IPR017900">
    <property type="entry name" value="4Fe4S_Fe_S_CS"/>
</dbReference>
<feature type="domain" description="ABC transporter" evidence="3">
    <location>
        <begin position="343"/>
        <end position="581"/>
    </location>
</feature>
<dbReference type="EMBL" id="SGJD01000353">
    <property type="protein sequence ID" value="KAB0405519.1"/>
    <property type="molecule type" value="Genomic_DNA"/>
</dbReference>
<dbReference type="InterPro" id="IPR003439">
    <property type="entry name" value="ABC_transporter-like_ATP-bd"/>
</dbReference>
<evidence type="ECO:0000256" key="2">
    <source>
        <dbReference type="ARBA" id="ARBA00022840"/>
    </source>
</evidence>
<dbReference type="InterPro" id="IPR017896">
    <property type="entry name" value="4Fe4S_Fe-S-bd"/>
</dbReference>
<dbReference type="InterPro" id="IPR013283">
    <property type="entry name" value="RLI1"/>
</dbReference>
<keyword evidence="2" id="KW-0067">ATP-binding</keyword>